<dbReference type="AlphaFoldDB" id="A0A5J4T9D0"/>
<protein>
    <submittedName>
        <fullName evidence="1">Uncharacterized protein</fullName>
    </submittedName>
</protein>
<dbReference type="EMBL" id="SNRW01035675">
    <property type="protein sequence ID" value="KAA6354807.1"/>
    <property type="molecule type" value="Genomic_DNA"/>
</dbReference>
<evidence type="ECO:0000313" key="2">
    <source>
        <dbReference type="Proteomes" id="UP000324800"/>
    </source>
</evidence>
<gene>
    <name evidence="1" type="ORF">EZS28_049667</name>
</gene>
<sequence>MNWIHSFKNIQTSKGYRYKSTDDILAFDQGSCGDDGLRKCNEDCIEYSQRLFDIEIEIQQLKEGEHGYLKDLEQLQSIDSSGIYRIDQGSELKTHCQTNEIEEFTQYDTKTQILIGKRELDHDQPISNQLFLIYREFPVESSLVHFIEE</sequence>
<proteinExistence type="predicted"/>
<dbReference type="Proteomes" id="UP000324800">
    <property type="component" value="Unassembled WGS sequence"/>
</dbReference>
<evidence type="ECO:0000313" key="1">
    <source>
        <dbReference type="EMBL" id="KAA6354807.1"/>
    </source>
</evidence>
<comment type="caution">
    <text evidence="1">The sequence shown here is derived from an EMBL/GenBank/DDBJ whole genome shotgun (WGS) entry which is preliminary data.</text>
</comment>
<accession>A0A5J4T9D0</accession>
<organism evidence="1 2">
    <name type="scientific">Streblomastix strix</name>
    <dbReference type="NCBI Taxonomy" id="222440"/>
    <lineage>
        <taxon>Eukaryota</taxon>
        <taxon>Metamonada</taxon>
        <taxon>Preaxostyla</taxon>
        <taxon>Oxymonadida</taxon>
        <taxon>Streblomastigidae</taxon>
        <taxon>Streblomastix</taxon>
    </lineage>
</organism>
<reference evidence="1 2" key="1">
    <citation type="submission" date="2019-03" db="EMBL/GenBank/DDBJ databases">
        <title>Single cell metagenomics reveals metabolic interactions within the superorganism composed of flagellate Streblomastix strix and complex community of Bacteroidetes bacteria on its surface.</title>
        <authorList>
            <person name="Treitli S.C."/>
            <person name="Kolisko M."/>
            <person name="Husnik F."/>
            <person name="Keeling P."/>
            <person name="Hampl V."/>
        </authorList>
    </citation>
    <scope>NUCLEOTIDE SEQUENCE [LARGE SCALE GENOMIC DNA]</scope>
    <source>
        <strain evidence="1">ST1C</strain>
    </source>
</reference>
<name>A0A5J4T9D0_9EUKA</name>